<keyword evidence="7" id="KW-1185">Reference proteome</keyword>
<dbReference type="RefSeq" id="WP_267653197.1">
    <property type="nucleotide sequence ID" value="NZ_JAOVZR010000001.1"/>
</dbReference>
<dbReference type="InterPro" id="IPR036390">
    <property type="entry name" value="WH_DNA-bd_sf"/>
</dbReference>
<dbReference type="CDD" id="cd00090">
    <property type="entry name" value="HTH_ARSR"/>
    <property type="match status" value="1"/>
</dbReference>
<feature type="domain" description="HTH arsR-type" evidence="5">
    <location>
        <begin position="4"/>
        <end position="102"/>
    </location>
</feature>
<reference evidence="6" key="1">
    <citation type="submission" date="2022-10" db="EMBL/GenBank/DDBJ databases">
        <title>Hoeflea sp. G2-23, isolated from marine algae.</title>
        <authorList>
            <person name="Kristyanto S."/>
            <person name="Kim J.M."/>
            <person name="Jeon C.O."/>
        </authorList>
    </citation>
    <scope>NUCLEOTIDE SEQUENCE</scope>
    <source>
        <strain evidence="6">G2-23</strain>
    </source>
</reference>
<evidence type="ECO:0000256" key="4">
    <source>
        <dbReference type="SAM" id="MobiDB-lite"/>
    </source>
</evidence>
<dbReference type="NCBIfam" id="NF033788">
    <property type="entry name" value="HTH_metalloreg"/>
    <property type="match status" value="1"/>
</dbReference>
<dbReference type="InterPro" id="IPR011991">
    <property type="entry name" value="ArsR-like_HTH"/>
</dbReference>
<evidence type="ECO:0000256" key="2">
    <source>
        <dbReference type="ARBA" id="ARBA00023125"/>
    </source>
</evidence>
<keyword evidence="2" id="KW-0238">DNA-binding</keyword>
<dbReference type="Proteomes" id="UP001073227">
    <property type="component" value="Unassembled WGS sequence"/>
</dbReference>
<proteinExistence type="predicted"/>
<protein>
    <submittedName>
        <fullName evidence="6">Metalloregulator ArsR/SmtB family transcription factor</fullName>
    </submittedName>
</protein>
<dbReference type="SUPFAM" id="SSF46785">
    <property type="entry name" value="Winged helix' DNA-binding domain"/>
    <property type="match status" value="1"/>
</dbReference>
<dbReference type="PRINTS" id="PR00778">
    <property type="entry name" value="HTHARSR"/>
</dbReference>
<comment type="caution">
    <text evidence="6">The sequence shown here is derived from an EMBL/GenBank/DDBJ whole genome shotgun (WGS) entry which is preliminary data.</text>
</comment>
<dbReference type="PANTHER" id="PTHR43132:SF2">
    <property type="entry name" value="ARSENICAL RESISTANCE OPERON REPRESSOR ARSR-RELATED"/>
    <property type="match status" value="1"/>
</dbReference>
<dbReference type="InterPro" id="IPR036388">
    <property type="entry name" value="WH-like_DNA-bd_sf"/>
</dbReference>
<gene>
    <name evidence="6" type="ORF">OEG84_07675</name>
</gene>
<evidence type="ECO:0000259" key="5">
    <source>
        <dbReference type="PROSITE" id="PS50987"/>
    </source>
</evidence>
<dbReference type="SMART" id="SM00418">
    <property type="entry name" value="HTH_ARSR"/>
    <property type="match status" value="1"/>
</dbReference>
<dbReference type="InterPro" id="IPR001845">
    <property type="entry name" value="HTH_ArsR_DNA-bd_dom"/>
</dbReference>
<keyword evidence="1" id="KW-0805">Transcription regulation</keyword>
<dbReference type="InterPro" id="IPR051011">
    <property type="entry name" value="Metal_resp_trans_reg"/>
</dbReference>
<name>A0ABT3Z765_9HYPH</name>
<evidence type="ECO:0000313" key="7">
    <source>
        <dbReference type="Proteomes" id="UP001073227"/>
    </source>
</evidence>
<organism evidence="6 7">
    <name type="scientific">Hoeflea algicola</name>
    <dbReference type="NCBI Taxonomy" id="2983763"/>
    <lineage>
        <taxon>Bacteria</taxon>
        <taxon>Pseudomonadati</taxon>
        <taxon>Pseudomonadota</taxon>
        <taxon>Alphaproteobacteria</taxon>
        <taxon>Hyphomicrobiales</taxon>
        <taxon>Rhizobiaceae</taxon>
        <taxon>Hoeflea</taxon>
    </lineage>
</organism>
<dbReference type="PROSITE" id="PS50987">
    <property type="entry name" value="HTH_ARSR_2"/>
    <property type="match status" value="1"/>
</dbReference>
<dbReference type="Pfam" id="PF01022">
    <property type="entry name" value="HTH_5"/>
    <property type="match status" value="1"/>
</dbReference>
<keyword evidence="3" id="KW-0804">Transcription</keyword>
<sequence>MNDLNSEIDLRDEAVTRRLAALAHPVRLKLLRHLGHSKSCCVKDLVARIGMAQSTVSQHLKVLVDAELVSYRPEQTRSCYTINADAVHSLIGVIEQTLTHCCGGDCGPVQGDDCEDPQRREDALSHPAGYKDI</sequence>
<feature type="compositionally biased region" description="Basic and acidic residues" evidence="4">
    <location>
        <begin position="116"/>
        <end position="133"/>
    </location>
</feature>
<dbReference type="Gene3D" id="1.10.10.10">
    <property type="entry name" value="Winged helix-like DNA-binding domain superfamily/Winged helix DNA-binding domain"/>
    <property type="match status" value="1"/>
</dbReference>
<evidence type="ECO:0000313" key="6">
    <source>
        <dbReference type="EMBL" id="MCY0147595.1"/>
    </source>
</evidence>
<dbReference type="PANTHER" id="PTHR43132">
    <property type="entry name" value="ARSENICAL RESISTANCE OPERON REPRESSOR ARSR-RELATED"/>
    <property type="match status" value="1"/>
</dbReference>
<accession>A0ABT3Z765</accession>
<evidence type="ECO:0000256" key="3">
    <source>
        <dbReference type="ARBA" id="ARBA00023163"/>
    </source>
</evidence>
<feature type="region of interest" description="Disordered" evidence="4">
    <location>
        <begin position="113"/>
        <end position="133"/>
    </location>
</feature>
<evidence type="ECO:0000256" key="1">
    <source>
        <dbReference type="ARBA" id="ARBA00023015"/>
    </source>
</evidence>
<dbReference type="EMBL" id="JAOVZR010000001">
    <property type="protein sequence ID" value="MCY0147595.1"/>
    <property type="molecule type" value="Genomic_DNA"/>
</dbReference>